<comment type="similarity">
    <text evidence="1">Belongs to the glycosyltransferase 2 family.</text>
</comment>
<reference evidence="3 4" key="1">
    <citation type="submission" date="2019-07" db="EMBL/GenBank/DDBJ databases">
        <title>Whole genome shotgun sequence of Marinococcus halophilus NBRC 102359.</title>
        <authorList>
            <person name="Hosoyama A."/>
            <person name="Uohara A."/>
            <person name="Ohji S."/>
            <person name="Ichikawa N."/>
        </authorList>
    </citation>
    <scope>NUCLEOTIDE SEQUENCE [LARGE SCALE GENOMIC DNA]</scope>
    <source>
        <strain evidence="3 4">NBRC 102359</strain>
    </source>
</reference>
<accession>A0A510Y328</accession>
<organism evidence="3 4">
    <name type="scientific">Marinococcus halophilus</name>
    <dbReference type="NCBI Taxonomy" id="1371"/>
    <lineage>
        <taxon>Bacteria</taxon>
        <taxon>Bacillati</taxon>
        <taxon>Bacillota</taxon>
        <taxon>Bacilli</taxon>
        <taxon>Bacillales</taxon>
        <taxon>Bacillaceae</taxon>
        <taxon>Marinococcus</taxon>
    </lineage>
</organism>
<dbReference type="Gene3D" id="3.90.550.10">
    <property type="entry name" value="Spore Coat Polysaccharide Biosynthesis Protein SpsA, Chain A"/>
    <property type="match status" value="1"/>
</dbReference>
<evidence type="ECO:0000313" key="3">
    <source>
        <dbReference type="EMBL" id="GEK57730.1"/>
    </source>
</evidence>
<protein>
    <recommendedName>
        <fullName evidence="2">Glycosyltransferase 2-like domain-containing protein</fullName>
    </recommendedName>
</protein>
<evidence type="ECO:0000313" key="4">
    <source>
        <dbReference type="Proteomes" id="UP000321051"/>
    </source>
</evidence>
<dbReference type="PANTHER" id="PTHR22916">
    <property type="entry name" value="GLYCOSYLTRANSFERASE"/>
    <property type="match status" value="1"/>
</dbReference>
<gene>
    <name evidence="3" type="ORF">MHA01_06350</name>
</gene>
<dbReference type="OrthoDB" id="9815829at2"/>
<feature type="domain" description="Glycosyltransferase 2-like" evidence="2">
    <location>
        <begin position="6"/>
        <end position="169"/>
    </location>
</feature>
<keyword evidence="4" id="KW-1185">Reference proteome</keyword>
<dbReference type="GO" id="GO:0016758">
    <property type="term" value="F:hexosyltransferase activity"/>
    <property type="evidence" value="ECO:0007669"/>
    <property type="project" value="UniProtKB-ARBA"/>
</dbReference>
<dbReference type="AlphaFoldDB" id="A0A510Y328"/>
<proteinExistence type="inferred from homology"/>
<dbReference type="InterPro" id="IPR029044">
    <property type="entry name" value="Nucleotide-diphossugar_trans"/>
</dbReference>
<comment type="caution">
    <text evidence="3">The sequence shown here is derived from an EMBL/GenBank/DDBJ whole genome shotgun (WGS) entry which is preliminary data.</text>
</comment>
<dbReference type="Pfam" id="PF00535">
    <property type="entry name" value="Glycos_transf_2"/>
    <property type="match status" value="1"/>
</dbReference>
<dbReference type="SUPFAM" id="SSF53448">
    <property type="entry name" value="Nucleotide-diphospho-sugar transferases"/>
    <property type="match status" value="1"/>
</dbReference>
<dbReference type="RefSeq" id="WP_094907641.1">
    <property type="nucleotide sequence ID" value="NZ_BJUN01000002.1"/>
</dbReference>
<dbReference type="Proteomes" id="UP000321051">
    <property type="component" value="Unassembled WGS sequence"/>
</dbReference>
<dbReference type="EMBL" id="BJUN01000002">
    <property type="protein sequence ID" value="GEK57730.1"/>
    <property type="molecule type" value="Genomic_DNA"/>
</dbReference>
<sequence>MNPLVTIIMSTHNAEGYIDECLQSIAAQSYSDFTVYMIDDASTDSTAEKVKEFIKNDERFQLIDIHKQNRGLTPTLNELWKMAETKYVARMDADDVMHEERLEKQVQLLEKHKGLDVVGSYAMNINKDSEPIDIRKVPVYHKDVKKTLPLASPVIHPSAMIRRSALETVGGYNETYPVAQDYDLWFRLMGNGSGFHNIPETLLYYRMEAHHVKKRNIRHRWLDAKTRWRGTKLIGSTGRTKLVSLTVSAVMLGMPSFLKPTMMKLKEHIDPRYSKF</sequence>
<evidence type="ECO:0000256" key="1">
    <source>
        <dbReference type="ARBA" id="ARBA00006739"/>
    </source>
</evidence>
<name>A0A510Y328_MARHA</name>
<dbReference type="PANTHER" id="PTHR22916:SF3">
    <property type="entry name" value="UDP-GLCNAC:BETAGAL BETA-1,3-N-ACETYLGLUCOSAMINYLTRANSFERASE-LIKE PROTEIN 1"/>
    <property type="match status" value="1"/>
</dbReference>
<dbReference type="InterPro" id="IPR001173">
    <property type="entry name" value="Glyco_trans_2-like"/>
</dbReference>
<evidence type="ECO:0000259" key="2">
    <source>
        <dbReference type="Pfam" id="PF00535"/>
    </source>
</evidence>